<accession>A0A1I6L787</accession>
<proteinExistence type="predicted"/>
<gene>
    <name evidence="3" type="ORF">SAMN05421771_0338</name>
</gene>
<dbReference type="AlphaFoldDB" id="A0A1I6L787"/>
<sequence length="108" mass="12253">MKIAITTKVAALALSLALVPASMFAQEIQNRKTNQQDRIANGVASGQMTARETGHVERQEAGINREERGMRAQDNGHLTHQDRRVINHQQNQESRRIYRDKHNARVRG</sequence>
<dbReference type="Proteomes" id="UP000199024">
    <property type="component" value="Unassembled WGS sequence"/>
</dbReference>
<feature type="compositionally biased region" description="Polar residues" evidence="1">
    <location>
        <begin position="32"/>
        <end position="50"/>
    </location>
</feature>
<protein>
    <recommendedName>
        <fullName evidence="5">Phage infection protein</fullName>
    </recommendedName>
</protein>
<evidence type="ECO:0000313" key="4">
    <source>
        <dbReference type="Proteomes" id="UP000199024"/>
    </source>
</evidence>
<feature type="signal peptide" evidence="2">
    <location>
        <begin position="1"/>
        <end position="25"/>
    </location>
</feature>
<dbReference type="OrthoDB" id="121460at2"/>
<evidence type="ECO:0000313" key="3">
    <source>
        <dbReference type="EMBL" id="SFR99088.1"/>
    </source>
</evidence>
<dbReference type="STRING" id="474950.SAMN05421771_0338"/>
<name>A0A1I6L787_9BACT</name>
<evidence type="ECO:0000256" key="1">
    <source>
        <dbReference type="SAM" id="MobiDB-lite"/>
    </source>
</evidence>
<organism evidence="3 4">
    <name type="scientific">Granulicella pectinivorans</name>
    <dbReference type="NCBI Taxonomy" id="474950"/>
    <lineage>
        <taxon>Bacteria</taxon>
        <taxon>Pseudomonadati</taxon>
        <taxon>Acidobacteriota</taxon>
        <taxon>Terriglobia</taxon>
        <taxon>Terriglobales</taxon>
        <taxon>Acidobacteriaceae</taxon>
        <taxon>Granulicella</taxon>
    </lineage>
</organism>
<feature type="compositionally biased region" description="Basic and acidic residues" evidence="1">
    <location>
        <begin position="52"/>
        <end position="71"/>
    </location>
</feature>
<feature type="compositionally biased region" description="Basic and acidic residues" evidence="1">
    <location>
        <begin position="93"/>
        <end position="108"/>
    </location>
</feature>
<reference evidence="3 4" key="1">
    <citation type="submission" date="2016-10" db="EMBL/GenBank/DDBJ databases">
        <authorList>
            <person name="de Groot N.N."/>
        </authorList>
    </citation>
    <scope>NUCLEOTIDE SEQUENCE [LARGE SCALE GENOMIC DNA]</scope>
    <source>
        <strain evidence="3 4">DSM 21001</strain>
    </source>
</reference>
<feature type="region of interest" description="Disordered" evidence="1">
    <location>
        <begin position="32"/>
        <end position="108"/>
    </location>
</feature>
<evidence type="ECO:0008006" key="5">
    <source>
        <dbReference type="Google" id="ProtNLM"/>
    </source>
</evidence>
<evidence type="ECO:0000256" key="2">
    <source>
        <dbReference type="SAM" id="SignalP"/>
    </source>
</evidence>
<keyword evidence="2" id="KW-0732">Signal</keyword>
<dbReference type="EMBL" id="FOZL01000001">
    <property type="protein sequence ID" value="SFR99088.1"/>
    <property type="molecule type" value="Genomic_DNA"/>
</dbReference>
<keyword evidence="4" id="KW-1185">Reference proteome</keyword>
<dbReference type="RefSeq" id="WP_089836021.1">
    <property type="nucleotide sequence ID" value="NZ_FOZL01000001.1"/>
</dbReference>
<feature type="chain" id="PRO_5011705511" description="Phage infection protein" evidence="2">
    <location>
        <begin position="26"/>
        <end position="108"/>
    </location>
</feature>